<dbReference type="Pfam" id="PF13155">
    <property type="entry name" value="Toprim_2"/>
    <property type="match status" value="1"/>
</dbReference>
<dbReference type="SUPFAM" id="SSF56731">
    <property type="entry name" value="DNA primase core"/>
    <property type="match status" value="1"/>
</dbReference>
<protein>
    <submittedName>
        <fullName evidence="1">Uncharacterized protein</fullName>
    </submittedName>
</protein>
<reference evidence="1 2" key="1">
    <citation type="submission" date="2014-07" db="EMBL/GenBank/DDBJ databases">
        <authorList>
            <person name="McCorrison J."/>
            <person name="Sanka R."/>
            <person name="Torralba M."/>
            <person name="Gillis M."/>
            <person name="Haft D.H."/>
            <person name="Methe B."/>
            <person name="Sutton G."/>
            <person name="Nelson K.E."/>
        </authorList>
    </citation>
    <scope>NUCLEOTIDE SEQUENCE [LARGE SCALE GENOMIC DNA]</scope>
    <source>
        <strain evidence="1 2">DNF00320</strain>
    </source>
</reference>
<dbReference type="OrthoDB" id="1022712at2"/>
<dbReference type="AlphaFoldDB" id="A0A096AAX3"/>
<dbReference type="RefSeq" id="WP_036867436.1">
    <property type="nucleotide sequence ID" value="NZ_JRNQ01000045.1"/>
</dbReference>
<organism evidence="1 2">
    <name type="scientific">Prevotella bivia DNF00320</name>
    <dbReference type="NCBI Taxonomy" id="1401068"/>
    <lineage>
        <taxon>Bacteria</taxon>
        <taxon>Pseudomonadati</taxon>
        <taxon>Bacteroidota</taxon>
        <taxon>Bacteroidia</taxon>
        <taxon>Bacteroidales</taxon>
        <taxon>Prevotellaceae</taxon>
        <taxon>Prevotella</taxon>
    </lineage>
</organism>
<evidence type="ECO:0000313" key="1">
    <source>
        <dbReference type="EMBL" id="KGF44238.1"/>
    </source>
</evidence>
<dbReference type="Proteomes" id="UP000029525">
    <property type="component" value="Unassembled WGS sequence"/>
</dbReference>
<name>A0A096AAX3_9BACT</name>
<gene>
    <name evidence="1" type="ORF">HMPREF0647_07420</name>
</gene>
<evidence type="ECO:0000313" key="2">
    <source>
        <dbReference type="Proteomes" id="UP000029525"/>
    </source>
</evidence>
<sequence length="399" mass="44923">MKQTVNFKDLKTKVGVDDIAYYLGYRLDRSAGVGRYIEMVLPDTAGHKDKLIIKNPKEKAAQTYFRRNGAKGGDVVSLIRENLNSFHESGKNEWEIIGKVMARFANEPIPDYGDSQYLAKAGYTGNTVFDPKRYETQDIDGAPSEVMAFFAQRGISGETVRTFAPFIRQVRDSSHAAYKQFNIGFPYTEAGKEKVVGYEIRGFGSFKSKAAGTNSTTGAWIADLSRNGNPSDIRYVYFAESAYDIMAFYQMNHLRLDALHSVFVSLGGTFSDEQIKGIMSYYPEAKAMDCFDNDLAGRIYGIRMAALLEGIRLNVHKEGEEVKITVGNKAFTVPNERLSIAELRKHISLRHKVGEWKAAEHYKDWNDQLMGKQMEPVPVENKFARDRNLAVHREKGVGL</sequence>
<comment type="caution">
    <text evidence="1">The sequence shown here is derived from an EMBL/GenBank/DDBJ whole genome shotgun (WGS) entry which is preliminary data.</text>
</comment>
<dbReference type="CDD" id="cd01029">
    <property type="entry name" value="TOPRIM_primases"/>
    <property type="match status" value="1"/>
</dbReference>
<dbReference type="EMBL" id="JRNQ01000045">
    <property type="protein sequence ID" value="KGF44238.1"/>
    <property type="molecule type" value="Genomic_DNA"/>
</dbReference>
<accession>A0A096AAX3</accession>
<proteinExistence type="predicted"/>
<dbReference type="InterPro" id="IPR034154">
    <property type="entry name" value="TOPRIM_DnaG/twinkle"/>
</dbReference>